<dbReference type="InterPro" id="IPR006097">
    <property type="entry name" value="Glu/Leu/Phe/Val/Trp_DH_dimer"/>
</dbReference>
<dbReference type="InterPro" id="IPR006096">
    <property type="entry name" value="Glu/Leu/Phe/Val/Trp_DH_C"/>
</dbReference>
<evidence type="ECO:0000313" key="8">
    <source>
        <dbReference type="EMBL" id="PWR02295.1"/>
    </source>
</evidence>
<organism evidence="8 9">
    <name type="scientific">Meridianimarinicoccus roseus</name>
    <dbReference type="NCBI Taxonomy" id="2072018"/>
    <lineage>
        <taxon>Bacteria</taxon>
        <taxon>Pseudomonadati</taxon>
        <taxon>Pseudomonadota</taxon>
        <taxon>Alphaproteobacteria</taxon>
        <taxon>Rhodobacterales</taxon>
        <taxon>Paracoccaceae</taxon>
        <taxon>Meridianimarinicoccus</taxon>
    </lineage>
</organism>
<gene>
    <name evidence="8" type="ORF">DKT77_12125</name>
</gene>
<dbReference type="AlphaFoldDB" id="A0A2V2LAN3"/>
<dbReference type="GO" id="GO:0016639">
    <property type="term" value="F:oxidoreductase activity, acting on the CH-NH2 group of donors, NAD or NADP as acceptor"/>
    <property type="evidence" value="ECO:0007669"/>
    <property type="project" value="InterPro"/>
</dbReference>
<dbReference type="RefSeq" id="WP_109811963.1">
    <property type="nucleotide sequence ID" value="NZ_QGKU01000038.1"/>
</dbReference>
<comment type="similarity">
    <text evidence="1 6">Belongs to the Glu/Leu/Phe/Val dehydrogenases family.</text>
</comment>
<keyword evidence="2 6" id="KW-0560">Oxidoreductase</keyword>
<dbReference type="InterPro" id="IPR046346">
    <property type="entry name" value="Aminoacid_DH-like_N_sf"/>
</dbReference>
<proteinExistence type="inferred from homology"/>
<comment type="caution">
    <text evidence="8">The sequence shown here is derived from an EMBL/GenBank/DDBJ whole genome shotgun (WGS) entry which is preliminary data.</text>
</comment>
<dbReference type="SMART" id="SM00839">
    <property type="entry name" value="ELFV_dehydrog"/>
    <property type="match status" value="1"/>
</dbReference>
<dbReference type="GO" id="GO:0000166">
    <property type="term" value="F:nucleotide binding"/>
    <property type="evidence" value="ECO:0007669"/>
    <property type="project" value="UniProtKB-KW"/>
</dbReference>
<keyword evidence="9" id="KW-1185">Reference proteome</keyword>
<evidence type="ECO:0000256" key="4">
    <source>
        <dbReference type="PIRSR" id="PIRSR000188-1"/>
    </source>
</evidence>
<accession>A0A2V2LAN3</accession>
<sequence length="349" mass="35085">MFDHDGYRGHEGVTWISDAATGLKAVIAVHSSALGPAMGGCRLWHYPSSSAALTDALRLSHGMSLKNAMAGLPLGGGKAVILGPVAPEARTALFEAFGVAVDGLGGRYVTAEDVGVSVADMAAAARRTRHVSGVTAAGGVGGDPSPYTARGVLRGIEAAAARVLGRGDLDGVRVAVQGVGHVGGALCRLLAGQGAQLVVADTDRARLDRICDETGAVPVALDEVLEADVDVVAPCALGGAITAEVAAGIRARVVAGAANNQLAEPAAGTVLRKRGIAYVPDYVINAGGIIAVGAEYLGGGNEASVMADVDAIGPRISDLLARADAEDTAPEILADRRAEEIIVAARAAR</sequence>
<protein>
    <submittedName>
        <fullName evidence="8">Amino acid dehydrogenase</fullName>
    </submittedName>
</protein>
<dbReference type="Pfam" id="PF00208">
    <property type="entry name" value="ELFV_dehydrog"/>
    <property type="match status" value="1"/>
</dbReference>
<feature type="domain" description="Glutamate/phenylalanine/leucine/valine/L-tryptophan dehydrogenase C-terminal" evidence="7">
    <location>
        <begin position="142"/>
        <end position="349"/>
    </location>
</feature>
<keyword evidence="5" id="KW-0547">Nucleotide-binding</keyword>
<evidence type="ECO:0000256" key="1">
    <source>
        <dbReference type="ARBA" id="ARBA00006382"/>
    </source>
</evidence>
<evidence type="ECO:0000256" key="5">
    <source>
        <dbReference type="PIRSR" id="PIRSR000188-2"/>
    </source>
</evidence>
<dbReference type="PIRSF" id="PIRSF000188">
    <property type="entry name" value="Phe_leu_dh"/>
    <property type="match status" value="1"/>
</dbReference>
<feature type="binding site" evidence="5">
    <location>
        <begin position="178"/>
        <end position="183"/>
    </location>
    <ligand>
        <name>NAD(+)</name>
        <dbReference type="ChEBI" id="CHEBI:57540"/>
    </ligand>
</feature>
<dbReference type="InterPro" id="IPR036291">
    <property type="entry name" value="NAD(P)-bd_dom_sf"/>
</dbReference>
<dbReference type="PANTHER" id="PTHR42722">
    <property type="entry name" value="LEUCINE DEHYDROGENASE"/>
    <property type="match status" value="1"/>
</dbReference>
<evidence type="ECO:0000256" key="2">
    <source>
        <dbReference type="ARBA" id="ARBA00023002"/>
    </source>
</evidence>
<dbReference type="OrthoDB" id="9803297at2"/>
<reference evidence="8 9" key="1">
    <citation type="submission" date="2018-05" db="EMBL/GenBank/DDBJ databases">
        <title>Rhodobacteraceae gen. nov., sp. nov. isolated from sea water.</title>
        <authorList>
            <person name="Ren Y."/>
        </authorList>
    </citation>
    <scope>NUCLEOTIDE SEQUENCE [LARGE SCALE GENOMIC DNA]</scope>
    <source>
        <strain evidence="8 9">TG-679</strain>
    </source>
</reference>
<evidence type="ECO:0000259" key="7">
    <source>
        <dbReference type="SMART" id="SM00839"/>
    </source>
</evidence>
<keyword evidence="3 5" id="KW-0520">NAD</keyword>
<dbReference type="Pfam" id="PF02812">
    <property type="entry name" value="ELFV_dehydrog_N"/>
    <property type="match status" value="1"/>
</dbReference>
<dbReference type="PANTHER" id="PTHR42722:SF1">
    <property type="entry name" value="VALINE DEHYDROGENASE"/>
    <property type="match status" value="1"/>
</dbReference>
<dbReference type="Gene3D" id="3.40.50.10860">
    <property type="entry name" value="Leucine Dehydrogenase, chain A, domain 1"/>
    <property type="match status" value="1"/>
</dbReference>
<dbReference type="GO" id="GO:0006520">
    <property type="term" value="P:amino acid metabolic process"/>
    <property type="evidence" value="ECO:0007669"/>
    <property type="project" value="InterPro"/>
</dbReference>
<dbReference type="InterPro" id="IPR006095">
    <property type="entry name" value="Glu/Leu/Phe/Val/Trp_DH"/>
</dbReference>
<dbReference type="CDD" id="cd01075">
    <property type="entry name" value="NAD_bind_Leu_Phe_Val_DH"/>
    <property type="match status" value="1"/>
</dbReference>
<evidence type="ECO:0000256" key="3">
    <source>
        <dbReference type="ARBA" id="ARBA00023027"/>
    </source>
</evidence>
<dbReference type="EMBL" id="QGKU01000038">
    <property type="protein sequence ID" value="PWR02295.1"/>
    <property type="molecule type" value="Genomic_DNA"/>
</dbReference>
<dbReference type="InterPro" id="IPR016211">
    <property type="entry name" value="Glu/Phe/Leu/Val/Trp_DH_bac/arc"/>
</dbReference>
<evidence type="ECO:0000313" key="9">
    <source>
        <dbReference type="Proteomes" id="UP000245680"/>
    </source>
</evidence>
<dbReference type="PRINTS" id="PR00082">
    <property type="entry name" value="GLFDHDRGNASE"/>
</dbReference>
<dbReference type="SUPFAM" id="SSF53223">
    <property type="entry name" value="Aminoacid dehydrogenase-like, N-terminal domain"/>
    <property type="match status" value="1"/>
</dbReference>
<evidence type="ECO:0000256" key="6">
    <source>
        <dbReference type="RuleBase" id="RU004417"/>
    </source>
</evidence>
<dbReference type="Gene3D" id="3.40.50.720">
    <property type="entry name" value="NAD(P)-binding Rossmann-like Domain"/>
    <property type="match status" value="1"/>
</dbReference>
<dbReference type="SUPFAM" id="SSF51735">
    <property type="entry name" value="NAD(P)-binding Rossmann-fold domains"/>
    <property type="match status" value="1"/>
</dbReference>
<feature type="active site" description="Proton donor/acceptor" evidence="4">
    <location>
        <position position="78"/>
    </location>
</feature>
<dbReference type="Proteomes" id="UP000245680">
    <property type="component" value="Unassembled WGS sequence"/>
</dbReference>
<name>A0A2V2LAN3_9RHOB</name>